<keyword evidence="6 7" id="KW-0472">Membrane</keyword>
<feature type="transmembrane region" description="Helical" evidence="7">
    <location>
        <begin position="79"/>
        <end position="100"/>
    </location>
</feature>
<feature type="domain" description="ABC transporter" evidence="8">
    <location>
        <begin position="257"/>
        <end position="462"/>
    </location>
</feature>
<dbReference type="Pfam" id="PF00005">
    <property type="entry name" value="ABC_tran"/>
    <property type="match status" value="1"/>
</dbReference>
<evidence type="ECO:0000256" key="2">
    <source>
        <dbReference type="ARBA" id="ARBA00022692"/>
    </source>
</evidence>
<dbReference type="GO" id="GO:0005524">
    <property type="term" value="F:ATP binding"/>
    <property type="evidence" value="ECO:0007669"/>
    <property type="project" value="UniProtKB-KW"/>
</dbReference>
<dbReference type="Gene3D" id="1.20.1560.10">
    <property type="entry name" value="ABC transporter type 1, transmembrane domain"/>
    <property type="match status" value="1"/>
</dbReference>
<dbReference type="PANTHER" id="PTHR24221">
    <property type="entry name" value="ATP-BINDING CASSETTE SUB-FAMILY B"/>
    <property type="match status" value="1"/>
</dbReference>
<evidence type="ECO:0000256" key="5">
    <source>
        <dbReference type="ARBA" id="ARBA00022989"/>
    </source>
</evidence>
<name>A0A7V8SWS0_9BACT</name>
<protein>
    <submittedName>
        <fullName evidence="10">Type I secretion system permease/ATPase</fullName>
    </submittedName>
</protein>
<dbReference type="SMART" id="SM00382">
    <property type="entry name" value="AAA"/>
    <property type="match status" value="1"/>
</dbReference>
<dbReference type="GO" id="GO:0016887">
    <property type="term" value="F:ATP hydrolysis activity"/>
    <property type="evidence" value="ECO:0007669"/>
    <property type="project" value="InterPro"/>
</dbReference>
<gene>
    <name evidence="10" type="ORF">HRJ53_09255</name>
</gene>
<dbReference type="InterPro" id="IPR039421">
    <property type="entry name" value="Type_1_exporter"/>
</dbReference>
<evidence type="ECO:0000256" key="4">
    <source>
        <dbReference type="ARBA" id="ARBA00022840"/>
    </source>
</evidence>
<reference evidence="10" key="1">
    <citation type="submission" date="2020-06" db="EMBL/GenBank/DDBJ databases">
        <title>Legume-microbial interactions unlock mineral nutrients during tropical forest succession.</title>
        <authorList>
            <person name="Epihov D.Z."/>
        </authorList>
    </citation>
    <scope>NUCLEOTIDE SEQUENCE [LARGE SCALE GENOMIC DNA]</scope>
    <source>
        <strain evidence="10">Pan2503</strain>
    </source>
</reference>
<evidence type="ECO:0000259" key="9">
    <source>
        <dbReference type="PROSITE" id="PS50929"/>
    </source>
</evidence>
<organism evidence="10 11">
    <name type="scientific">Candidatus Acidiferrum panamense</name>
    <dbReference type="NCBI Taxonomy" id="2741543"/>
    <lineage>
        <taxon>Bacteria</taxon>
        <taxon>Pseudomonadati</taxon>
        <taxon>Acidobacteriota</taxon>
        <taxon>Terriglobia</taxon>
        <taxon>Candidatus Acidiferrales</taxon>
        <taxon>Candidatus Acidiferrum</taxon>
    </lineage>
</organism>
<feature type="non-terminal residue" evidence="10">
    <location>
        <position position="1"/>
    </location>
</feature>
<dbReference type="SUPFAM" id="SSF52540">
    <property type="entry name" value="P-loop containing nucleoside triphosphate hydrolases"/>
    <property type="match status" value="1"/>
</dbReference>
<dbReference type="GO" id="GO:0140359">
    <property type="term" value="F:ABC-type transporter activity"/>
    <property type="evidence" value="ECO:0007669"/>
    <property type="project" value="InterPro"/>
</dbReference>
<keyword evidence="11" id="KW-1185">Reference proteome</keyword>
<dbReference type="InterPro" id="IPR010128">
    <property type="entry name" value="ATPase_T1SS_PrtD-like"/>
</dbReference>
<keyword evidence="2 7" id="KW-0812">Transmembrane</keyword>
<accession>A0A7V8SWS0</accession>
<dbReference type="EMBL" id="JACDQQ010000893">
    <property type="protein sequence ID" value="MBA0085171.1"/>
    <property type="molecule type" value="Genomic_DNA"/>
</dbReference>
<keyword evidence="4" id="KW-0067">ATP-binding</keyword>
<evidence type="ECO:0000313" key="11">
    <source>
        <dbReference type="Proteomes" id="UP000567293"/>
    </source>
</evidence>
<dbReference type="PROSITE" id="PS50893">
    <property type="entry name" value="ABC_TRANSPORTER_2"/>
    <property type="match status" value="1"/>
</dbReference>
<dbReference type="PANTHER" id="PTHR24221:SF248">
    <property type="entry name" value="ABC TRANSPORTER TRANSMEMBRANE REGION"/>
    <property type="match status" value="1"/>
</dbReference>
<evidence type="ECO:0000256" key="3">
    <source>
        <dbReference type="ARBA" id="ARBA00022741"/>
    </source>
</evidence>
<evidence type="ECO:0000256" key="6">
    <source>
        <dbReference type="ARBA" id="ARBA00023136"/>
    </source>
</evidence>
<dbReference type="InterPro" id="IPR011527">
    <property type="entry name" value="ABC1_TM_dom"/>
</dbReference>
<dbReference type="SUPFAM" id="SSF90123">
    <property type="entry name" value="ABC transporter transmembrane region"/>
    <property type="match status" value="1"/>
</dbReference>
<dbReference type="Pfam" id="PF00664">
    <property type="entry name" value="ABC_membrane"/>
    <property type="match status" value="1"/>
</dbReference>
<dbReference type="Proteomes" id="UP000567293">
    <property type="component" value="Unassembled WGS sequence"/>
</dbReference>
<dbReference type="InterPro" id="IPR003593">
    <property type="entry name" value="AAA+_ATPase"/>
</dbReference>
<dbReference type="InterPro" id="IPR027417">
    <property type="entry name" value="P-loop_NTPase"/>
</dbReference>
<dbReference type="Gene3D" id="3.40.50.300">
    <property type="entry name" value="P-loop containing nucleotide triphosphate hydrolases"/>
    <property type="match status" value="1"/>
</dbReference>
<dbReference type="PROSITE" id="PS00211">
    <property type="entry name" value="ABC_TRANSPORTER_1"/>
    <property type="match status" value="1"/>
</dbReference>
<dbReference type="InterPro" id="IPR017871">
    <property type="entry name" value="ABC_transporter-like_CS"/>
</dbReference>
<dbReference type="InterPro" id="IPR036640">
    <property type="entry name" value="ABC1_TM_sf"/>
</dbReference>
<evidence type="ECO:0000313" key="10">
    <source>
        <dbReference type="EMBL" id="MBA0085171.1"/>
    </source>
</evidence>
<feature type="transmembrane region" description="Helical" evidence="7">
    <location>
        <begin position="54"/>
        <end position="73"/>
    </location>
</feature>
<keyword evidence="3" id="KW-0547">Nucleotide-binding</keyword>
<sequence>LDLIRSRLLVRIGSALDEAVSGRVFDTILRLPMKVAKVNDGLQPLRDLDSVRSFLSGLGPIALFDLPWLPFYIGVCYLLHPWLGYTALGGAIILVALTLLTEVLTRRPTKAAASFAASRSALAQAGHRNAETIVAMGMVGRMVHRWAEANRQYMAGQWGASDVVGGLGAVSKVLRLLLQSAMLGVGAFLVIHQEATAGIIIAGSILAARALAPVDLAIAHWKAFAACRQSWQRLNKLLALLPPQQVPMLLPAPREKLTVENASAAPPGSSKPVLQDISFKLERGSGLGVIGPTGSGKSSLARLLVGVWQPARGKVRLDGCTFDQWSSEVLGTHIGYLPQDVELLGGTVAQNIARFEPKADPKAIVAAAKAAGVHDLIIELGEGYETQVGERGETLSAGQAQRIALARALYRDPFLIILDEPNSNLDAAGDEALTRAILGVRARGGIVVVIAHRPSAIAGIDL</sequence>
<dbReference type="GO" id="GO:0005886">
    <property type="term" value="C:plasma membrane"/>
    <property type="evidence" value="ECO:0007669"/>
    <property type="project" value="UniProtKB-SubCell"/>
</dbReference>
<proteinExistence type="predicted"/>
<dbReference type="PROSITE" id="PS50929">
    <property type="entry name" value="ABC_TM1F"/>
    <property type="match status" value="1"/>
</dbReference>
<dbReference type="AlphaFoldDB" id="A0A7V8SWS0"/>
<dbReference type="GO" id="GO:0030256">
    <property type="term" value="C:type I protein secretion system complex"/>
    <property type="evidence" value="ECO:0007669"/>
    <property type="project" value="InterPro"/>
</dbReference>
<feature type="domain" description="ABC transmembrane type-1" evidence="9">
    <location>
        <begin position="1"/>
        <end position="226"/>
    </location>
</feature>
<keyword evidence="5 7" id="KW-1133">Transmembrane helix</keyword>
<feature type="non-terminal residue" evidence="10">
    <location>
        <position position="462"/>
    </location>
</feature>
<comment type="subcellular location">
    <subcellularLocation>
        <location evidence="1">Cell membrane</location>
        <topology evidence="1">Multi-pass membrane protein</topology>
    </subcellularLocation>
</comment>
<dbReference type="GO" id="GO:0034040">
    <property type="term" value="F:ATPase-coupled lipid transmembrane transporter activity"/>
    <property type="evidence" value="ECO:0007669"/>
    <property type="project" value="TreeGrafter"/>
</dbReference>
<evidence type="ECO:0000256" key="7">
    <source>
        <dbReference type="SAM" id="Phobius"/>
    </source>
</evidence>
<dbReference type="GO" id="GO:0030253">
    <property type="term" value="P:protein secretion by the type I secretion system"/>
    <property type="evidence" value="ECO:0007669"/>
    <property type="project" value="InterPro"/>
</dbReference>
<dbReference type="NCBIfam" id="TIGR01842">
    <property type="entry name" value="type_I_sec_PrtD"/>
    <property type="match status" value="1"/>
</dbReference>
<dbReference type="InterPro" id="IPR003439">
    <property type="entry name" value="ABC_transporter-like_ATP-bd"/>
</dbReference>
<comment type="caution">
    <text evidence="10">The sequence shown here is derived from an EMBL/GenBank/DDBJ whole genome shotgun (WGS) entry which is preliminary data.</text>
</comment>
<evidence type="ECO:0000259" key="8">
    <source>
        <dbReference type="PROSITE" id="PS50893"/>
    </source>
</evidence>
<evidence type="ECO:0000256" key="1">
    <source>
        <dbReference type="ARBA" id="ARBA00004651"/>
    </source>
</evidence>